<dbReference type="RefSeq" id="WP_375736709.1">
    <property type="nucleotide sequence ID" value="NZ_JBCGDC010000163.1"/>
</dbReference>
<dbReference type="CDD" id="cd06261">
    <property type="entry name" value="TM_PBP2"/>
    <property type="match status" value="1"/>
</dbReference>
<evidence type="ECO:0000313" key="11">
    <source>
        <dbReference type="Proteomes" id="UP001582793"/>
    </source>
</evidence>
<evidence type="ECO:0000256" key="2">
    <source>
        <dbReference type="ARBA" id="ARBA00022448"/>
    </source>
</evidence>
<dbReference type="EMBL" id="JBCGDC010000163">
    <property type="protein sequence ID" value="MFB6397719.1"/>
    <property type="molecule type" value="Genomic_DNA"/>
</dbReference>
<keyword evidence="5 7" id="KW-1133">Transmembrane helix</keyword>
<evidence type="ECO:0000313" key="10">
    <source>
        <dbReference type="EMBL" id="MFB6397719.1"/>
    </source>
</evidence>
<dbReference type="InterPro" id="IPR035906">
    <property type="entry name" value="MetI-like_sf"/>
</dbReference>
<evidence type="ECO:0000256" key="5">
    <source>
        <dbReference type="ARBA" id="ARBA00022989"/>
    </source>
</evidence>
<dbReference type="SUPFAM" id="SSF161098">
    <property type="entry name" value="MetI-like"/>
    <property type="match status" value="1"/>
</dbReference>
<evidence type="ECO:0000256" key="3">
    <source>
        <dbReference type="ARBA" id="ARBA00022475"/>
    </source>
</evidence>
<feature type="domain" description="ABC transmembrane type-1" evidence="9">
    <location>
        <begin position="70"/>
        <end position="248"/>
    </location>
</feature>
<dbReference type="Proteomes" id="UP001582793">
    <property type="component" value="Unassembled WGS sequence"/>
</dbReference>
<feature type="transmembrane region" description="Helical" evidence="7">
    <location>
        <begin position="232"/>
        <end position="253"/>
    </location>
</feature>
<accession>A0ABV5D0C7</accession>
<feature type="region of interest" description="Disordered" evidence="8">
    <location>
        <begin position="263"/>
        <end position="289"/>
    </location>
</feature>
<dbReference type="PROSITE" id="PS50928">
    <property type="entry name" value="ABC_TM1"/>
    <property type="match status" value="1"/>
</dbReference>
<comment type="caution">
    <text evidence="10">The sequence shown here is derived from an EMBL/GenBank/DDBJ whole genome shotgun (WGS) entry which is preliminary data.</text>
</comment>
<comment type="subcellular location">
    <subcellularLocation>
        <location evidence="1 7">Cell membrane</location>
        <topology evidence="1 7">Multi-pass membrane protein</topology>
    </subcellularLocation>
</comment>
<dbReference type="PANTHER" id="PTHR30151">
    <property type="entry name" value="ALKANE SULFONATE ABC TRANSPORTER-RELATED, MEMBRANE SUBUNIT"/>
    <property type="match status" value="1"/>
</dbReference>
<keyword evidence="2 7" id="KW-0813">Transport</keyword>
<evidence type="ECO:0000256" key="7">
    <source>
        <dbReference type="RuleBase" id="RU363032"/>
    </source>
</evidence>
<dbReference type="Pfam" id="PF00528">
    <property type="entry name" value="BPD_transp_1"/>
    <property type="match status" value="1"/>
</dbReference>
<reference evidence="10 11" key="1">
    <citation type="submission" date="2024-04" db="EMBL/GenBank/DDBJ databases">
        <title>Polymorphospora sp. isolated from Baiyangdian Lake in Xiong'an New Area.</title>
        <authorList>
            <person name="Zhang X."/>
            <person name="Liu J."/>
        </authorList>
    </citation>
    <scope>NUCLEOTIDE SEQUENCE [LARGE SCALE GENOMIC DNA]</scope>
    <source>
        <strain evidence="10 11">2-325</strain>
    </source>
</reference>
<keyword evidence="3" id="KW-1003">Cell membrane</keyword>
<sequence length="289" mass="29556">MVGGRQLTSAGAPGLLSPRRLPAGVISLAVGAVVWEIAGRIVDQPFLPPLSAVVARLADMVGSGMIVSSLGASLTNLALGFGISLALGLVVGVAMGRYRKVEAALGVYVYALLTAPSLVFAPIFFSLLGDGRGSIVGVVVMYSAFIMIINTASAIQTVPGHLVEMARSYGASERQVLLQIMLPAAAPLIMAGVRLGVGRAVVGMINGEMFISVIGLGRIVTQAGGRFDGAGVLAILLVIIAVALGAVALVQAVDRRLTRWLPTTSRPATTSRRPAPAGGRPRKTSGGTP</sequence>
<name>A0ABV5D0C7_9ACTN</name>
<dbReference type="Gene3D" id="1.10.3720.10">
    <property type="entry name" value="MetI-like"/>
    <property type="match status" value="1"/>
</dbReference>
<feature type="transmembrane region" description="Helical" evidence="7">
    <location>
        <begin position="107"/>
        <end position="128"/>
    </location>
</feature>
<feature type="transmembrane region" description="Helical" evidence="7">
    <location>
        <begin position="201"/>
        <end position="220"/>
    </location>
</feature>
<comment type="similarity">
    <text evidence="7">Belongs to the binding-protein-dependent transport system permease family.</text>
</comment>
<proteinExistence type="inferred from homology"/>
<evidence type="ECO:0000256" key="8">
    <source>
        <dbReference type="SAM" id="MobiDB-lite"/>
    </source>
</evidence>
<feature type="transmembrane region" description="Helical" evidence="7">
    <location>
        <begin position="176"/>
        <end position="195"/>
    </location>
</feature>
<dbReference type="InterPro" id="IPR000515">
    <property type="entry name" value="MetI-like"/>
</dbReference>
<evidence type="ECO:0000256" key="6">
    <source>
        <dbReference type="ARBA" id="ARBA00023136"/>
    </source>
</evidence>
<organism evidence="10 11">
    <name type="scientific">Polymorphospora lycopeni</name>
    <dbReference type="NCBI Taxonomy" id="3140240"/>
    <lineage>
        <taxon>Bacteria</taxon>
        <taxon>Bacillati</taxon>
        <taxon>Actinomycetota</taxon>
        <taxon>Actinomycetes</taxon>
        <taxon>Micromonosporales</taxon>
        <taxon>Micromonosporaceae</taxon>
        <taxon>Polymorphospora</taxon>
    </lineage>
</organism>
<feature type="transmembrane region" description="Helical" evidence="7">
    <location>
        <begin position="77"/>
        <end position="95"/>
    </location>
</feature>
<evidence type="ECO:0000259" key="9">
    <source>
        <dbReference type="PROSITE" id="PS50928"/>
    </source>
</evidence>
<keyword evidence="6 7" id="KW-0472">Membrane</keyword>
<keyword evidence="4 7" id="KW-0812">Transmembrane</keyword>
<protein>
    <submittedName>
        <fullName evidence="10">ABC transporter permease</fullName>
    </submittedName>
</protein>
<feature type="compositionally biased region" description="Low complexity" evidence="8">
    <location>
        <begin position="263"/>
        <end position="279"/>
    </location>
</feature>
<evidence type="ECO:0000256" key="1">
    <source>
        <dbReference type="ARBA" id="ARBA00004651"/>
    </source>
</evidence>
<feature type="transmembrane region" description="Helical" evidence="7">
    <location>
        <begin position="134"/>
        <end position="155"/>
    </location>
</feature>
<gene>
    <name evidence="10" type="ORF">AAFH96_32195</name>
</gene>
<evidence type="ECO:0000256" key="4">
    <source>
        <dbReference type="ARBA" id="ARBA00022692"/>
    </source>
</evidence>
<dbReference type="PANTHER" id="PTHR30151:SF0">
    <property type="entry name" value="ABC TRANSPORTER PERMEASE PROTEIN MJ0413-RELATED"/>
    <property type="match status" value="1"/>
</dbReference>
<keyword evidence="11" id="KW-1185">Reference proteome</keyword>